<evidence type="ECO:0000313" key="3">
    <source>
        <dbReference type="Proteomes" id="UP000366766"/>
    </source>
</evidence>
<keyword evidence="1" id="KW-0472">Membrane</keyword>
<accession>A0A564WNC1</accession>
<keyword evidence="1" id="KW-0812">Transmembrane</keyword>
<feature type="transmembrane region" description="Helical" evidence="1">
    <location>
        <begin position="12"/>
        <end position="30"/>
    </location>
</feature>
<organism evidence="2 3">
    <name type="scientific">Blautia wexlerae</name>
    <dbReference type="NCBI Taxonomy" id="418240"/>
    <lineage>
        <taxon>Bacteria</taxon>
        <taxon>Bacillati</taxon>
        <taxon>Bacillota</taxon>
        <taxon>Clostridia</taxon>
        <taxon>Lachnospirales</taxon>
        <taxon>Lachnospiraceae</taxon>
        <taxon>Blautia</taxon>
    </lineage>
</organism>
<evidence type="ECO:0008006" key="4">
    <source>
        <dbReference type="Google" id="ProtNLM"/>
    </source>
</evidence>
<name>A0A564WNC1_9FIRM</name>
<gene>
    <name evidence="2" type="ORF">BWLFYP14_01002</name>
</gene>
<dbReference type="Proteomes" id="UP000366766">
    <property type="component" value="Unassembled WGS sequence"/>
</dbReference>
<keyword evidence="3" id="KW-1185">Reference proteome</keyword>
<dbReference type="EMBL" id="CABHOF010000028">
    <property type="protein sequence ID" value="VUX63554.1"/>
    <property type="molecule type" value="Genomic_DNA"/>
</dbReference>
<evidence type="ECO:0000313" key="2">
    <source>
        <dbReference type="EMBL" id="VUX63554.1"/>
    </source>
</evidence>
<evidence type="ECO:0000256" key="1">
    <source>
        <dbReference type="SAM" id="Phobius"/>
    </source>
</evidence>
<sequence>MPMTGSDGTWMYGFVGFAAIAFTGCLYLLLDEKKKNKRKHRRKRK</sequence>
<dbReference type="AlphaFoldDB" id="A0A564WNC1"/>
<protein>
    <recommendedName>
        <fullName evidence="4">LPXTG cell wall anchor domain-containing protein</fullName>
    </recommendedName>
</protein>
<proteinExistence type="predicted"/>
<reference evidence="2 3" key="1">
    <citation type="submission" date="2019-07" db="EMBL/GenBank/DDBJ databases">
        <authorList>
            <person name="Chang H.-W."/>
            <person name="Raman A."/>
            <person name="Venkatesh S."/>
            <person name="Gehrig J."/>
        </authorList>
    </citation>
    <scope>NUCLEOTIDE SEQUENCE [LARGE SCALE GENOMIC DNA]</scope>
    <source>
        <strain evidence="2">Blautia_wexlerae_LFYP_14</strain>
    </source>
</reference>
<keyword evidence="1" id="KW-1133">Transmembrane helix</keyword>